<evidence type="ECO:0000313" key="6">
    <source>
        <dbReference type="EMBL" id="CAF4714363.1"/>
    </source>
</evidence>
<dbReference type="Proteomes" id="UP000663848">
    <property type="component" value="Unassembled WGS sequence"/>
</dbReference>
<dbReference type="EMBL" id="CAJNYT010000769">
    <property type="protein sequence ID" value="CAF3371577.1"/>
    <property type="molecule type" value="Genomic_DNA"/>
</dbReference>
<reference evidence="6" key="1">
    <citation type="submission" date="2021-02" db="EMBL/GenBank/DDBJ databases">
        <authorList>
            <person name="Nowell W R."/>
        </authorList>
    </citation>
    <scope>NUCLEOTIDE SEQUENCE</scope>
</reference>
<dbReference type="InterPro" id="IPR004094">
    <property type="entry name" value="Antistasin-like"/>
</dbReference>
<keyword evidence="3" id="KW-0732">Signal</keyword>
<keyword evidence="2" id="KW-0722">Serine protease inhibitor</keyword>
<dbReference type="InterPro" id="IPR011061">
    <property type="entry name" value="Hirudin/antistatin"/>
</dbReference>
<protein>
    <recommendedName>
        <fullName evidence="4">Antistasin-like domain-containing protein</fullName>
    </recommendedName>
</protein>
<accession>A0A821J7G9</accession>
<evidence type="ECO:0000313" key="5">
    <source>
        <dbReference type="EMBL" id="CAF3371577.1"/>
    </source>
</evidence>
<dbReference type="GO" id="GO:0004867">
    <property type="term" value="F:serine-type endopeptidase inhibitor activity"/>
    <property type="evidence" value="ECO:0007669"/>
    <property type="project" value="UniProtKB-KW"/>
</dbReference>
<feature type="domain" description="Antistasin-like" evidence="4">
    <location>
        <begin position="56"/>
        <end position="83"/>
    </location>
</feature>
<dbReference type="PROSITE" id="PS51252">
    <property type="entry name" value="ANTISTASIN"/>
    <property type="match status" value="1"/>
</dbReference>
<sequence>MHSFTILLLCLVATLTLSKVISRPGCGPLCTKKMHSFTILLLCLVATLTLSKVISRPGCGPLCAMYCEYGNVMDSDGCPICQCKESPCEDEQRPLEGYFCGSGPSYRACPSTHHCLIGPNDDFAVCCPRR</sequence>
<feature type="chain" id="PRO_5035623492" description="Antistasin-like domain-containing protein" evidence="3">
    <location>
        <begin position="19"/>
        <end position="130"/>
    </location>
</feature>
<keyword evidence="1" id="KW-0646">Protease inhibitor</keyword>
<comment type="caution">
    <text evidence="6">The sequence shown here is derived from an EMBL/GenBank/DDBJ whole genome shotgun (WGS) entry which is preliminary data.</text>
</comment>
<dbReference type="AlphaFoldDB" id="A0A821J7G9"/>
<proteinExistence type="predicted"/>
<dbReference type="Pfam" id="PF02822">
    <property type="entry name" value="Antistasin"/>
    <property type="match status" value="1"/>
</dbReference>
<evidence type="ECO:0000256" key="1">
    <source>
        <dbReference type="ARBA" id="ARBA00022690"/>
    </source>
</evidence>
<name>A0A821J7G9_9BILA</name>
<feature type="signal peptide" evidence="3">
    <location>
        <begin position="1"/>
        <end position="18"/>
    </location>
</feature>
<dbReference type="Gene3D" id="2.10.22.10">
    <property type="entry name" value="Antistasin, domain 1"/>
    <property type="match status" value="1"/>
</dbReference>
<evidence type="ECO:0000259" key="4">
    <source>
        <dbReference type="PROSITE" id="PS51252"/>
    </source>
</evidence>
<dbReference type="SUPFAM" id="SSF57262">
    <property type="entry name" value="Leech antihemostatic proteins"/>
    <property type="match status" value="1"/>
</dbReference>
<evidence type="ECO:0000313" key="7">
    <source>
        <dbReference type="Proteomes" id="UP000663848"/>
    </source>
</evidence>
<evidence type="ECO:0000256" key="2">
    <source>
        <dbReference type="ARBA" id="ARBA00022900"/>
    </source>
</evidence>
<gene>
    <name evidence="5" type="ORF">GRG538_LOCUS7346</name>
    <name evidence="6" type="ORF">QYT958_LOCUS18564</name>
</gene>
<dbReference type="EMBL" id="CAJOBR010002949">
    <property type="protein sequence ID" value="CAF4714363.1"/>
    <property type="molecule type" value="Genomic_DNA"/>
</dbReference>
<organism evidence="6 7">
    <name type="scientific">Rotaria socialis</name>
    <dbReference type="NCBI Taxonomy" id="392032"/>
    <lineage>
        <taxon>Eukaryota</taxon>
        <taxon>Metazoa</taxon>
        <taxon>Spiralia</taxon>
        <taxon>Gnathifera</taxon>
        <taxon>Rotifera</taxon>
        <taxon>Eurotatoria</taxon>
        <taxon>Bdelloidea</taxon>
        <taxon>Philodinida</taxon>
        <taxon>Philodinidae</taxon>
        <taxon>Rotaria</taxon>
    </lineage>
</organism>
<dbReference type="Proteomes" id="UP000663872">
    <property type="component" value="Unassembled WGS sequence"/>
</dbReference>
<evidence type="ECO:0000256" key="3">
    <source>
        <dbReference type="SAM" id="SignalP"/>
    </source>
</evidence>